<feature type="compositionally biased region" description="Acidic residues" evidence="2">
    <location>
        <begin position="189"/>
        <end position="212"/>
    </location>
</feature>
<dbReference type="AlphaFoldDB" id="A0AAN4PFS5"/>
<evidence type="ECO:0000313" key="5">
    <source>
        <dbReference type="Proteomes" id="UP000051487"/>
    </source>
</evidence>
<protein>
    <submittedName>
        <fullName evidence="4">Acyl-protein thioesterase 1</fullName>
    </submittedName>
</protein>
<name>A0AAN4PFS5_ASPLE</name>
<accession>A0AAN4PFS5</accession>
<dbReference type="InterPro" id="IPR003140">
    <property type="entry name" value="PLipase/COase/thioEstase"/>
</dbReference>
<feature type="domain" description="Phospholipase/carboxylesterase/thioesterase" evidence="3">
    <location>
        <begin position="18"/>
        <end position="177"/>
    </location>
</feature>
<dbReference type="PANTHER" id="PTHR10655">
    <property type="entry name" value="LYSOPHOSPHOLIPASE-RELATED"/>
    <property type="match status" value="1"/>
</dbReference>
<sequence>MPPSKPYPSPLVIPPLRNDQHTHTIILLHGRGSNSERFGRVFIESTGIAKRLPTTKFIFPTARKRRSTVLKRIPINQWFDNYSLEDPNTRTELQLDGLQESSEFLRKLIDEEAKLLSVDPTVGDGYSRVVIGGLSQGCAASVFCLLGGFPSAGEDGESRRLGGFIGMSGWLPFEGEISGLLKIDRGDQGESESEAEEDDDDDPFTDDTDGDDVPAHIQAVNHVRDILGMPPIQSDVDDSENFLSVSYLKAPVFLGHGSADPKVSVDLGRRMASVLSDVFGMDVTWKAYEEFGHWYKLPDEIDDAVQFLKEKAGFSIVENDD</sequence>
<dbReference type="Gene3D" id="3.40.50.1820">
    <property type="entry name" value="alpha/beta hydrolase"/>
    <property type="match status" value="1"/>
</dbReference>
<comment type="caution">
    <text evidence="4">The sequence shown here is derived from an EMBL/GenBank/DDBJ whole genome shotgun (WGS) entry which is preliminary data.</text>
</comment>
<evidence type="ECO:0000259" key="3">
    <source>
        <dbReference type="Pfam" id="PF02230"/>
    </source>
</evidence>
<evidence type="ECO:0000256" key="2">
    <source>
        <dbReference type="SAM" id="MobiDB-lite"/>
    </source>
</evidence>
<gene>
    <name evidence="4" type="ORF">ALT_3141</name>
</gene>
<evidence type="ECO:0000256" key="1">
    <source>
        <dbReference type="ARBA" id="ARBA00006499"/>
    </source>
</evidence>
<proteinExistence type="inferred from homology"/>
<dbReference type="Pfam" id="PF02230">
    <property type="entry name" value="Abhydrolase_2"/>
    <property type="match status" value="1"/>
</dbReference>
<dbReference type="SUPFAM" id="SSF53474">
    <property type="entry name" value="alpha/beta-Hydrolases"/>
    <property type="match status" value="1"/>
</dbReference>
<organism evidence="4 5">
    <name type="scientific">Aspergillus lentulus</name>
    <dbReference type="NCBI Taxonomy" id="293939"/>
    <lineage>
        <taxon>Eukaryota</taxon>
        <taxon>Fungi</taxon>
        <taxon>Dikarya</taxon>
        <taxon>Ascomycota</taxon>
        <taxon>Pezizomycotina</taxon>
        <taxon>Eurotiomycetes</taxon>
        <taxon>Eurotiomycetidae</taxon>
        <taxon>Eurotiales</taxon>
        <taxon>Aspergillaceae</taxon>
        <taxon>Aspergillus</taxon>
        <taxon>Aspergillus subgen. Fumigati</taxon>
    </lineage>
</organism>
<dbReference type="PANTHER" id="PTHR10655:SF63">
    <property type="entry name" value="PHOSPHOLIPASE_CARBOXYLESTERASE_THIOESTERASE DOMAIN-CONTAINING PROTEIN"/>
    <property type="match status" value="1"/>
</dbReference>
<reference evidence="4 5" key="1">
    <citation type="submission" date="2015-11" db="EMBL/GenBank/DDBJ databases">
        <title>Aspergillus lentulus strain IFM 54703T.</title>
        <authorList>
            <person name="Kusuya Y."/>
            <person name="Sakai K."/>
            <person name="Kamei K."/>
            <person name="Takahashi H."/>
            <person name="Yaguchi T."/>
        </authorList>
    </citation>
    <scope>NUCLEOTIDE SEQUENCE [LARGE SCALE GENOMIC DNA]</scope>
    <source>
        <strain evidence="4 5">IFM 54703</strain>
    </source>
</reference>
<comment type="similarity">
    <text evidence="1">Belongs to the AB hydrolase superfamily. AB hydrolase 2 family.</text>
</comment>
<dbReference type="GO" id="GO:0008474">
    <property type="term" value="F:palmitoyl-(protein) hydrolase activity"/>
    <property type="evidence" value="ECO:0007669"/>
    <property type="project" value="TreeGrafter"/>
</dbReference>
<dbReference type="EMBL" id="BCLY01000005">
    <property type="protein sequence ID" value="GAQ05820.1"/>
    <property type="molecule type" value="Genomic_DNA"/>
</dbReference>
<dbReference type="Proteomes" id="UP000051487">
    <property type="component" value="Unassembled WGS sequence"/>
</dbReference>
<dbReference type="GO" id="GO:0052689">
    <property type="term" value="F:carboxylic ester hydrolase activity"/>
    <property type="evidence" value="ECO:0007669"/>
    <property type="project" value="TreeGrafter"/>
</dbReference>
<dbReference type="InterPro" id="IPR050565">
    <property type="entry name" value="LYPA1-2/EST-like"/>
</dbReference>
<dbReference type="InterPro" id="IPR029058">
    <property type="entry name" value="AB_hydrolase_fold"/>
</dbReference>
<evidence type="ECO:0000313" key="4">
    <source>
        <dbReference type="EMBL" id="GAQ05820.1"/>
    </source>
</evidence>
<dbReference type="GO" id="GO:0005737">
    <property type="term" value="C:cytoplasm"/>
    <property type="evidence" value="ECO:0007669"/>
    <property type="project" value="TreeGrafter"/>
</dbReference>
<feature type="region of interest" description="Disordered" evidence="2">
    <location>
        <begin position="186"/>
        <end position="213"/>
    </location>
</feature>